<accession>A0A915I1W7</accession>
<evidence type="ECO:0000256" key="1">
    <source>
        <dbReference type="SAM" id="Phobius"/>
    </source>
</evidence>
<keyword evidence="1" id="KW-1133">Transmembrane helix</keyword>
<feature type="transmembrane region" description="Helical" evidence="1">
    <location>
        <begin position="20"/>
        <end position="47"/>
    </location>
</feature>
<keyword evidence="1" id="KW-0472">Membrane</keyword>
<evidence type="ECO:0000313" key="2">
    <source>
        <dbReference type="Proteomes" id="UP000887565"/>
    </source>
</evidence>
<dbReference type="Proteomes" id="UP000887565">
    <property type="component" value="Unplaced"/>
</dbReference>
<name>A0A915I1W7_ROMCU</name>
<proteinExistence type="predicted"/>
<dbReference type="AlphaFoldDB" id="A0A915I1W7"/>
<reference evidence="3" key="1">
    <citation type="submission" date="2022-11" db="UniProtKB">
        <authorList>
            <consortium name="WormBaseParasite"/>
        </authorList>
    </citation>
    <scope>IDENTIFICATION</scope>
</reference>
<evidence type="ECO:0000313" key="3">
    <source>
        <dbReference type="WBParaSite" id="nRc.2.0.1.t07457-RA"/>
    </source>
</evidence>
<sequence>MDDPEVDGWQVAKQGDLKYVWIHVSVGVKVLNMKTVLIVATIFMLAVMDPIIKSNSPYLVTACELSDLKNLTTAHFEMIDAARNKKVG</sequence>
<dbReference type="WBParaSite" id="nRc.2.0.1.t07457-RA">
    <property type="protein sequence ID" value="nRc.2.0.1.t07457-RA"/>
    <property type="gene ID" value="nRc.2.0.1.g07457"/>
</dbReference>
<keyword evidence="1" id="KW-0812">Transmembrane</keyword>
<protein>
    <submittedName>
        <fullName evidence="3">Uncharacterized protein</fullName>
    </submittedName>
</protein>
<organism evidence="2 3">
    <name type="scientific">Romanomermis culicivorax</name>
    <name type="common">Nematode worm</name>
    <dbReference type="NCBI Taxonomy" id="13658"/>
    <lineage>
        <taxon>Eukaryota</taxon>
        <taxon>Metazoa</taxon>
        <taxon>Ecdysozoa</taxon>
        <taxon>Nematoda</taxon>
        <taxon>Enoplea</taxon>
        <taxon>Dorylaimia</taxon>
        <taxon>Mermithida</taxon>
        <taxon>Mermithoidea</taxon>
        <taxon>Mermithidae</taxon>
        <taxon>Romanomermis</taxon>
    </lineage>
</organism>
<keyword evidence="2" id="KW-1185">Reference proteome</keyword>